<dbReference type="AlphaFoldDB" id="A0A498HJ78"/>
<keyword evidence="10" id="KW-1185">Reference proteome</keyword>
<evidence type="ECO:0008006" key="11">
    <source>
        <dbReference type="Google" id="ProtNLM"/>
    </source>
</evidence>
<name>A0A498HJ78_MALDO</name>
<feature type="chain" id="PRO_5019733889" description="GDSL esterase/lipase" evidence="8">
    <location>
        <begin position="26"/>
        <end position="126"/>
    </location>
</feature>
<evidence type="ECO:0000256" key="8">
    <source>
        <dbReference type="SAM" id="SignalP"/>
    </source>
</evidence>
<dbReference type="EMBL" id="RDQH01000342">
    <property type="protein sequence ID" value="RXH71548.1"/>
    <property type="molecule type" value="Genomic_DNA"/>
</dbReference>
<dbReference type="STRING" id="3750.A0A498HJ78"/>
<dbReference type="InterPro" id="IPR036514">
    <property type="entry name" value="SGNH_hydro_sf"/>
</dbReference>
<evidence type="ECO:0000256" key="5">
    <source>
        <dbReference type="ARBA" id="ARBA00022801"/>
    </source>
</evidence>
<evidence type="ECO:0000256" key="7">
    <source>
        <dbReference type="ARBA" id="ARBA00023098"/>
    </source>
</evidence>
<dbReference type="PANTHER" id="PTHR45650">
    <property type="entry name" value="GDSL-LIKE LIPASE/ACYLHYDROLASE-RELATED"/>
    <property type="match status" value="1"/>
</dbReference>
<keyword evidence="7" id="KW-0443">Lipid metabolism</keyword>
<evidence type="ECO:0000256" key="1">
    <source>
        <dbReference type="ARBA" id="ARBA00004613"/>
    </source>
</evidence>
<protein>
    <recommendedName>
        <fullName evidence="11">GDSL esterase/lipase</fullName>
    </recommendedName>
</protein>
<feature type="signal peptide" evidence="8">
    <location>
        <begin position="1"/>
        <end position="25"/>
    </location>
</feature>
<evidence type="ECO:0000313" key="9">
    <source>
        <dbReference type="EMBL" id="RXH71548.1"/>
    </source>
</evidence>
<dbReference type="Proteomes" id="UP000290289">
    <property type="component" value="Chromosome 16"/>
</dbReference>
<dbReference type="GO" id="GO:0016042">
    <property type="term" value="P:lipid catabolic process"/>
    <property type="evidence" value="ECO:0007669"/>
    <property type="project" value="UniProtKB-KW"/>
</dbReference>
<dbReference type="Gene3D" id="3.40.50.1110">
    <property type="entry name" value="SGNH hydrolase"/>
    <property type="match status" value="1"/>
</dbReference>
<comment type="subcellular location">
    <subcellularLocation>
        <location evidence="1">Secreted</location>
    </subcellularLocation>
</comment>
<organism evidence="9 10">
    <name type="scientific">Malus domestica</name>
    <name type="common">Apple</name>
    <name type="synonym">Pyrus malus</name>
    <dbReference type="NCBI Taxonomy" id="3750"/>
    <lineage>
        <taxon>Eukaryota</taxon>
        <taxon>Viridiplantae</taxon>
        <taxon>Streptophyta</taxon>
        <taxon>Embryophyta</taxon>
        <taxon>Tracheophyta</taxon>
        <taxon>Spermatophyta</taxon>
        <taxon>Magnoliopsida</taxon>
        <taxon>eudicotyledons</taxon>
        <taxon>Gunneridae</taxon>
        <taxon>Pentapetalae</taxon>
        <taxon>rosids</taxon>
        <taxon>fabids</taxon>
        <taxon>Rosales</taxon>
        <taxon>Rosaceae</taxon>
        <taxon>Amygdaloideae</taxon>
        <taxon>Maleae</taxon>
        <taxon>Malus</taxon>
    </lineage>
</organism>
<evidence type="ECO:0000256" key="4">
    <source>
        <dbReference type="ARBA" id="ARBA00022729"/>
    </source>
</evidence>
<keyword evidence="3" id="KW-0964">Secreted</keyword>
<gene>
    <name evidence="9" type="ORF">DVH24_018903</name>
</gene>
<comment type="similarity">
    <text evidence="2">Belongs to the 'GDSL' lipolytic enzyme family.</text>
</comment>
<accession>A0A498HJ78</accession>
<sequence>MKPLLWVLPALLLVSNLHYSCFVDGAPQVPCYIIFGDSLSDSGNNNGILTLVKANYKPYGIDFPRGPTGRFSNGRNLVDVIGQSFGFSHYIPPFATAIGSKILNSVNYASGAAGIREESGRNQATV</sequence>
<dbReference type="GO" id="GO:0005576">
    <property type="term" value="C:extracellular region"/>
    <property type="evidence" value="ECO:0007669"/>
    <property type="project" value="UniProtKB-SubCell"/>
</dbReference>
<evidence type="ECO:0000256" key="3">
    <source>
        <dbReference type="ARBA" id="ARBA00022525"/>
    </source>
</evidence>
<evidence type="ECO:0000256" key="2">
    <source>
        <dbReference type="ARBA" id="ARBA00008668"/>
    </source>
</evidence>
<dbReference type="GO" id="GO:0016788">
    <property type="term" value="F:hydrolase activity, acting on ester bonds"/>
    <property type="evidence" value="ECO:0007669"/>
    <property type="project" value="InterPro"/>
</dbReference>
<keyword evidence="4 8" id="KW-0732">Signal</keyword>
<evidence type="ECO:0000256" key="6">
    <source>
        <dbReference type="ARBA" id="ARBA00022963"/>
    </source>
</evidence>
<dbReference type="InterPro" id="IPR001087">
    <property type="entry name" value="GDSL"/>
</dbReference>
<evidence type="ECO:0000313" key="10">
    <source>
        <dbReference type="Proteomes" id="UP000290289"/>
    </source>
</evidence>
<dbReference type="InterPro" id="IPR051238">
    <property type="entry name" value="GDSL_esterase/lipase"/>
</dbReference>
<comment type="caution">
    <text evidence="9">The sequence shown here is derived from an EMBL/GenBank/DDBJ whole genome shotgun (WGS) entry which is preliminary data.</text>
</comment>
<dbReference type="Pfam" id="PF00657">
    <property type="entry name" value="Lipase_GDSL"/>
    <property type="match status" value="1"/>
</dbReference>
<reference evidence="9 10" key="1">
    <citation type="submission" date="2018-10" db="EMBL/GenBank/DDBJ databases">
        <title>A high-quality apple genome assembly.</title>
        <authorList>
            <person name="Hu J."/>
        </authorList>
    </citation>
    <scope>NUCLEOTIDE SEQUENCE [LARGE SCALE GENOMIC DNA]</scope>
    <source>
        <strain evidence="10">cv. HFTH1</strain>
        <tissue evidence="9">Young leaf</tissue>
    </source>
</reference>
<proteinExistence type="inferred from homology"/>
<dbReference type="PANTHER" id="PTHR45650:SF80">
    <property type="entry name" value="FINGER PROTEIN, PUTATIVE-RELATED"/>
    <property type="match status" value="1"/>
</dbReference>
<keyword evidence="5" id="KW-0378">Hydrolase</keyword>
<keyword evidence="6" id="KW-0442">Lipid degradation</keyword>